<dbReference type="AlphaFoldDB" id="A0A1F4TQV4"/>
<reference evidence="1 2" key="1">
    <citation type="journal article" date="2016" name="Nat. Commun.">
        <title>Thousands of microbial genomes shed light on interconnected biogeochemical processes in an aquifer system.</title>
        <authorList>
            <person name="Anantharaman K."/>
            <person name="Brown C.T."/>
            <person name="Hug L.A."/>
            <person name="Sharon I."/>
            <person name="Castelle C.J."/>
            <person name="Probst A.J."/>
            <person name="Thomas B.C."/>
            <person name="Singh A."/>
            <person name="Wilkins M.J."/>
            <person name="Karaoz U."/>
            <person name="Brodie E.L."/>
            <person name="Williams K.H."/>
            <person name="Hubbard S.S."/>
            <person name="Banfield J.F."/>
        </authorList>
    </citation>
    <scope>NUCLEOTIDE SEQUENCE [LARGE SCALE GENOMIC DNA]</scope>
</reference>
<dbReference type="InterPro" id="IPR013783">
    <property type="entry name" value="Ig-like_fold"/>
</dbReference>
<sequence>MGIGDYVLDLGSRIWNGSTSTTRATGCGGDAPGTDRCSQTGVDGQPEPAGNTSPVFITDYLENNKTTVYIGKTLAVMSQSGIQECTLQSNQNLTMYWDFNDGSDFNGLSYLTLDLSKNRVNSEDPNKASIIKQKLSTNNGYVVIENKDGRLQVMVAHIFKAEPSHIGWKLKGSFGETKSWIRSTSKPNFSYSNSVASQCTQYPKPKILINNVSYEAAATDYLPGGVNVKQGAEVKLCIPAQFQLCDDSTDYKTNTEVRIEAASTKSSNLTYDETKKQYCDTFTFSTIGKQSANIYVKDTRYSAEEILRVELPFYVEKSNYDLNITTKSNDGYIARRLVAITAAFKQPVANGKYTYTWVITDGNGKQIKDSSGKTPTTSTNNYSFIPLTDGWYQVSVMISGDGLPAIGIDKTLSNGLTIYAFSKPVISFTGDKYPKSGGSAGTYYPLLIPTDRSVGEEETSAKCDFTLYKPDGKGNPITKDTVKTDVPCKDGFVFTPPSGALQEMTYKLEVVAKGYNKYDSTTPAYTTQPYSTVINVQPATSVQTPTLKVLFDYYKGNESYAFRQVTIFPSVPGTSSCTYSYNILDNNQNAFTTPPGYSASSATPTSTFSGNPGVYTFTTNAMVNYLYHAKVTAVCSGLTTSLVETVPLPIYLFPTAKATINLIGQTVYDNTSTTISLALDKSRAEDLAADVTWTITYIENGTTKTFTTVTKKYGSGGNQLTVTFPKTPEDRQYTIKASVTGKNGTTTVYNSDDLQYLTVRASDPYVAPTANPQIANNAAKGSIVYMDLSTSKASSWSKLVKVSIDWGDGNIEEIKASDQTNGFTSSELQNIPHTYKNTGKPTIKVIVYDSWNKPSVPKQTDILIY</sequence>
<accession>A0A1F4TQV4</accession>
<protein>
    <recommendedName>
        <fullName evidence="3">PKD domain-containing protein</fullName>
    </recommendedName>
</protein>
<evidence type="ECO:0008006" key="3">
    <source>
        <dbReference type="Google" id="ProtNLM"/>
    </source>
</evidence>
<comment type="caution">
    <text evidence="1">The sequence shown here is derived from an EMBL/GenBank/DDBJ whole genome shotgun (WGS) entry which is preliminary data.</text>
</comment>
<dbReference type="EMBL" id="MEUI01000011">
    <property type="protein sequence ID" value="OGC35017.1"/>
    <property type="molecule type" value="Genomic_DNA"/>
</dbReference>
<proteinExistence type="predicted"/>
<name>A0A1F4TQV4_UNCSA</name>
<evidence type="ECO:0000313" key="1">
    <source>
        <dbReference type="EMBL" id="OGC35017.1"/>
    </source>
</evidence>
<organism evidence="1 2">
    <name type="scientific">candidate division WOR-1 bacterium RIFOXYC2_FULL_41_25</name>
    <dbReference type="NCBI Taxonomy" id="1802586"/>
    <lineage>
        <taxon>Bacteria</taxon>
        <taxon>Bacillati</taxon>
        <taxon>Saganbacteria</taxon>
    </lineage>
</organism>
<gene>
    <name evidence="1" type="ORF">A2462_05430</name>
</gene>
<evidence type="ECO:0000313" key="2">
    <source>
        <dbReference type="Proteomes" id="UP000177309"/>
    </source>
</evidence>
<dbReference type="Gene3D" id="2.60.40.10">
    <property type="entry name" value="Immunoglobulins"/>
    <property type="match status" value="1"/>
</dbReference>
<dbReference type="Proteomes" id="UP000177309">
    <property type="component" value="Unassembled WGS sequence"/>
</dbReference>